<dbReference type="AlphaFoldDB" id="A0A660LAC0"/>
<dbReference type="SUPFAM" id="SSF52540">
    <property type="entry name" value="P-loop containing nucleoside triphosphate hydrolases"/>
    <property type="match status" value="1"/>
</dbReference>
<dbReference type="Gene3D" id="3.40.50.300">
    <property type="entry name" value="P-loop containing nucleotide triphosphate hydrolases"/>
    <property type="match status" value="1"/>
</dbReference>
<dbReference type="InterPro" id="IPR024962">
    <property type="entry name" value="YukD-like"/>
</dbReference>
<comment type="caution">
    <text evidence="2">The sequence shown here is derived from an EMBL/GenBank/DDBJ whole genome shotgun (WGS) entry which is preliminary data.</text>
</comment>
<dbReference type="PANTHER" id="PTHR43384">
    <property type="entry name" value="SEPTUM SITE-DETERMINING PROTEIN MIND HOMOLOG, CHLOROPLASTIC-RELATED"/>
    <property type="match status" value="1"/>
</dbReference>
<dbReference type="GO" id="GO:0051782">
    <property type="term" value="P:negative regulation of cell division"/>
    <property type="evidence" value="ECO:0007669"/>
    <property type="project" value="TreeGrafter"/>
</dbReference>
<dbReference type="InterPro" id="IPR027417">
    <property type="entry name" value="P-loop_NTPase"/>
</dbReference>
<evidence type="ECO:0000313" key="2">
    <source>
        <dbReference type="EMBL" id="RKQ90813.1"/>
    </source>
</evidence>
<evidence type="ECO:0000259" key="1">
    <source>
        <dbReference type="Pfam" id="PF01656"/>
    </source>
</evidence>
<dbReference type="Proteomes" id="UP000278962">
    <property type="component" value="Unassembled WGS sequence"/>
</dbReference>
<proteinExistence type="predicted"/>
<feature type="domain" description="CobQ/CobB/MinD/ParA nucleotide binding" evidence="1">
    <location>
        <begin position="192"/>
        <end position="337"/>
    </location>
</feature>
<name>A0A660LAC0_9ACTN</name>
<keyword evidence="3" id="KW-1185">Reference proteome</keyword>
<organism evidence="2 3">
    <name type="scientific">Solirubrobacter pauli</name>
    <dbReference type="NCBI Taxonomy" id="166793"/>
    <lineage>
        <taxon>Bacteria</taxon>
        <taxon>Bacillati</taxon>
        <taxon>Actinomycetota</taxon>
        <taxon>Thermoleophilia</taxon>
        <taxon>Solirubrobacterales</taxon>
        <taxon>Solirubrobacteraceae</taxon>
        <taxon>Solirubrobacter</taxon>
    </lineage>
</organism>
<gene>
    <name evidence="2" type="ORF">C8N24_0628</name>
</gene>
<sequence length="441" mass="47134">MTQVPLHAIGASEDLGPLLRVRVEAPDGASLVSVPADEPINVFVADLAEALAVTPADAHWSFGPSSDSVFDRRMSLGELGVRDGDVLVMRRLQPAATSQEFACSLHARTQLTLPARLTPAERAGIALRESMRHGPSHGAPQPNETAADPEVLSLPTRTPLWRRMRSAWAASDYERRLDERITAPRLAQCATIAVLSPKGGPGKTTVTALLGSLLAYLRSDRVIAVDANPDFGSLGRRLTPQHDVFLDDLLHGCLCDSALSAAAFDGALGRGPDGLMVAPAPTDPQRASALDEDAYRALFTRLATFAGALVLDCGTGLDAPPARAALARADQVVLLTDAEPDTASLVWEAATWLRDVAPPLVLVVNKHEPRSELNVETFGQAIPFARGLITIPREDAAATLLRSGRFSWSQAAPGWRIRVRELAALLTADWPGLGLEASRRR</sequence>
<dbReference type="EMBL" id="RBIL01000001">
    <property type="protein sequence ID" value="RKQ90813.1"/>
    <property type="molecule type" value="Genomic_DNA"/>
</dbReference>
<dbReference type="GO" id="GO:0005829">
    <property type="term" value="C:cytosol"/>
    <property type="evidence" value="ECO:0007669"/>
    <property type="project" value="TreeGrafter"/>
</dbReference>
<dbReference type="GO" id="GO:0009898">
    <property type="term" value="C:cytoplasmic side of plasma membrane"/>
    <property type="evidence" value="ECO:0007669"/>
    <property type="project" value="TreeGrafter"/>
</dbReference>
<keyword evidence="2" id="KW-0282">Flagellum</keyword>
<accession>A0A660LAC0</accession>
<dbReference type="PANTHER" id="PTHR43384:SF14">
    <property type="entry name" value="ESX-1 SECRETION-ASSOCIATED PROTEIN ESPI"/>
    <property type="match status" value="1"/>
</dbReference>
<evidence type="ECO:0000313" key="3">
    <source>
        <dbReference type="Proteomes" id="UP000278962"/>
    </source>
</evidence>
<keyword evidence="2" id="KW-0966">Cell projection</keyword>
<dbReference type="Gene3D" id="3.10.20.90">
    <property type="entry name" value="Phosphatidylinositol 3-kinase Catalytic Subunit, Chain A, domain 1"/>
    <property type="match status" value="1"/>
</dbReference>
<dbReference type="OrthoDB" id="3204399at2"/>
<dbReference type="RefSeq" id="WP_121247890.1">
    <property type="nucleotide sequence ID" value="NZ_RBIL01000001.1"/>
</dbReference>
<dbReference type="Pfam" id="PF01656">
    <property type="entry name" value="CbiA"/>
    <property type="match status" value="1"/>
</dbReference>
<reference evidence="2 3" key="1">
    <citation type="submission" date="2018-10" db="EMBL/GenBank/DDBJ databases">
        <title>Genomic Encyclopedia of Archaeal and Bacterial Type Strains, Phase II (KMG-II): from individual species to whole genera.</title>
        <authorList>
            <person name="Goeker M."/>
        </authorList>
    </citation>
    <scope>NUCLEOTIDE SEQUENCE [LARGE SCALE GENOMIC DNA]</scope>
    <source>
        <strain evidence="2 3">DSM 14954</strain>
    </source>
</reference>
<keyword evidence="2" id="KW-0969">Cilium</keyword>
<dbReference type="GO" id="GO:0005524">
    <property type="term" value="F:ATP binding"/>
    <property type="evidence" value="ECO:0007669"/>
    <property type="project" value="TreeGrafter"/>
</dbReference>
<dbReference type="InterPro" id="IPR050625">
    <property type="entry name" value="ParA/MinD_ATPase"/>
</dbReference>
<protein>
    <submittedName>
        <fullName evidence="2">MinD-like ATPase involved in chromosome partitioning or flagellar assembly</fullName>
    </submittedName>
</protein>
<dbReference type="Pfam" id="PF08817">
    <property type="entry name" value="YukD"/>
    <property type="match status" value="1"/>
</dbReference>
<dbReference type="GO" id="GO:0016887">
    <property type="term" value="F:ATP hydrolysis activity"/>
    <property type="evidence" value="ECO:0007669"/>
    <property type="project" value="TreeGrafter"/>
</dbReference>
<dbReference type="InterPro" id="IPR002586">
    <property type="entry name" value="CobQ/CobB/MinD/ParA_Nub-bd_dom"/>
</dbReference>